<comment type="caution">
    <text evidence="1">The sequence shown here is derived from an EMBL/GenBank/DDBJ whole genome shotgun (WGS) entry which is preliminary data.</text>
</comment>
<accession>A0ABR8JCQ0</accession>
<protein>
    <submittedName>
        <fullName evidence="1">DUF1822 family protein</fullName>
    </submittedName>
</protein>
<evidence type="ECO:0000313" key="1">
    <source>
        <dbReference type="EMBL" id="MBD2695067.1"/>
    </source>
</evidence>
<evidence type="ECO:0000313" key="2">
    <source>
        <dbReference type="Proteomes" id="UP000660381"/>
    </source>
</evidence>
<reference evidence="1 2" key="1">
    <citation type="journal article" date="2020" name="ISME J.">
        <title>Comparative genomics reveals insights into cyanobacterial evolution and habitat adaptation.</title>
        <authorList>
            <person name="Chen M.Y."/>
            <person name="Teng W.K."/>
            <person name="Zhao L."/>
            <person name="Hu C.X."/>
            <person name="Zhou Y.K."/>
            <person name="Han B.P."/>
            <person name="Song L.R."/>
            <person name="Shu W.S."/>
        </authorList>
    </citation>
    <scope>NUCLEOTIDE SEQUENCE [LARGE SCALE GENOMIC DNA]</scope>
    <source>
        <strain evidence="1 2">FACHB-362</strain>
    </source>
</reference>
<gene>
    <name evidence="1" type="ORF">H6G68_25610</name>
</gene>
<proteinExistence type="predicted"/>
<dbReference type="Pfam" id="PF08852">
    <property type="entry name" value="DUF1822"/>
    <property type="match status" value="1"/>
</dbReference>
<sequence length="252" mass="28159">MNRTTSPLLMIPLDLEIHSRARYLASQQSTVEKGKRVYLNALAVYAVHRYLKWLQIPTDLTESDCWNPVKAALSNVADLVIPNVGTLECCPVLPTETVILLPSNIENRIGYVGIQFQESLDSVQLLGFVPAFDEVNVPVQLAVSELQPIESLLQQISRLEEAIAFLQTDDSVAVQVRSILENKPLTEIAAQFELLYRTGDEFEWRYAGGEILAVDAMAVGATREIIEQDDSELQDLAEMLMEKLAEIWEDAA</sequence>
<dbReference type="InterPro" id="IPR014951">
    <property type="entry name" value="DUF1822"/>
</dbReference>
<dbReference type="RefSeq" id="WP_190909168.1">
    <property type="nucleotide sequence ID" value="NZ_JACJTQ010000074.1"/>
</dbReference>
<dbReference type="Proteomes" id="UP000660381">
    <property type="component" value="Unassembled WGS sequence"/>
</dbReference>
<organism evidence="1 2">
    <name type="scientific">Anabaena catenula FACHB-362</name>
    <dbReference type="NCBI Taxonomy" id="2692877"/>
    <lineage>
        <taxon>Bacteria</taxon>
        <taxon>Bacillati</taxon>
        <taxon>Cyanobacteriota</taxon>
        <taxon>Cyanophyceae</taxon>
        <taxon>Nostocales</taxon>
        <taxon>Nostocaceae</taxon>
        <taxon>Anabaena</taxon>
    </lineage>
</organism>
<name>A0ABR8JCQ0_9NOST</name>
<dbReference type="EMBL" id="JACJTQ010000074">
    <property type="protein sequence ID" value="MBD2695067.1"/>
    <property type="molecule type" value="Genomic_DNA"/>
</dbReference>
<keyword evidence="2" id="KW-1185">Reference proteome</keyword>